<evidence type="ECO:0000256" key="3">
    <source>
        <dbReference type="ARBA" id="ARBA00022801"/>
    </source>
</evidence>
<dbReference type="InterPro" id="IPR041802">
    <property type="entry name" value="MPP_YfcE"/>
</dbReference>
<dbReference type="CDD" id="cd00841">
    <property type="entry name" value="MPP_YfcE"/>
    <property type="match status" value="1"/>
</dbReference>
<dbReference type="Gene3D" id="3.60.21.10">
    <property type="match status" value="1"/>
</dbReference>
<dbReference type="InterPro" id="IPR020935">
    <property type="entry name" value="PdiEstase_YfcE_CS"/>
</dbReference>
<dbReference type="EC" id="3.1.4.-" evidence="4"/>
<feature type="domain" description="Calcineurin-like phosphoesterase" evidence="5">
    <location>
        <begin position="1"/>
        <end position="146"/>
    </location>
</feature>
<dbReference type="Proteomes" id="UP001565220">
    <property type="component" value="Unassembled WGS sequence"/>
</dbReference>
<keyword evidence="3" id="KW-0378">Hydrolase</keyword>
<dbReference type="PANTHER" id="PTHR11124">
    <property type="entry name" value="VACUOLAR SORTING PROTEIN VPS29"/>
    <property type="match status" value="1"/>
</dbReference>
<accession>A0ABV4DYY7</accession>
<protein>
    <recommendedName>
        <fullName evidence="4">Phosphoesterase</fullName>
        <ecNumber evidence="4">3.1.4.-</ecNumber>
    </recommendedName>
</protein>
<comment type="caution">
    <text evidence="6">The sequence shown here is derived from an EMBL/GenBank/DDBJ whole genome shotgun (WGS) entry which is preliminary data.</text>
</comment>
<dbReference type="NCBIfam" id="TIGR00040">
    <property type="entry name" value="yfcE"/>
    <property type="match status" value="1"/>
</dbReference>
<dbReference type="InterPro" id="IPR024654">
    <property type="entry name" value="Calcineurin-like_PHP_lpxH"/>
</dbReference>
<keyword evidence="7" id="KW-1185">Reference proteome</keyword>
<evidence type="ECO:0000259" key="5">
    <source>
        <dbReference type="Pfam" id="PF12850"/>
    </source>
</evidence>
<dbReference type="InterPro" id="IPR029052">
    <property type="entry name" value="Metallo-depent_PP-like"/>
</dbReference>
<evidence type="ECO:0000313" key="6">
    <source>
        <dbReference type="EMBL" id="MEY8764123.1"/>
    </source>
</evidence>
<name>A0ABV4DYY7_9CLOT</name>
<evidence type="ECO:0000256" key="2">
    <source>
        <dbReference type="ARBA" id="ARBA00022723"/>
    </source>
</evidence>
<evidence type="ECO:0000313" key="7">
    <source>
        <dbReference type="Proteomes" id="UP001565220"/>
    </source>
</evidence>
<reference evidence="6 7" key="1">
    <citation type="submission" date="2024-08" db="EMBL/GenBank/DDBJ databases">
        <title>Clostridium lapicellarii sp. nov., and Clostridium renhuaiense sp. nov., two species isolated from the mud in a fermentation cellar used for producing sauce-flavour Chinese liquors.</title>
        <authorList>
            <person name="Yang F."/>
            <person name="Wang H."/>
            <person name="Chen L.Q."/>
            <person name="Zhou N."/>
            <person name="Lu J.J."/>
            <person name="Pu X.X."/>
            <person name="Wan B."/>
            <person name="Wang L."/>
            <person name="Liu S.J."/>
        </authorList>
    </citation>
    <scope>NUCLEOTIDE SEQUENCE [LARGE SCALE GENOMIC DNA]</scope>
    <source>
        <strain evidence="6 7">MT-113</strain>
    </source>
</reference>
<gene>
    <name evidence="6" type="ORF">AB8S09_10805</name>
</gene>
<keyword evidence="2 4" id="KW-0479">Metal-binding</keyword>
<organism evidence="6 7">
    <name type="scientific">Clostridium lapidicellarium</name>
    <dbReference type="NCBI Taxonomy" id="3240931"/>
    <lineage>
        <taxon>Bacteria</taxon>
        <taxon>Bacillati</taxon>
        <taxon>Bacillota</taxon>
        <taxon>Clostridia</taxon>
        <taxon>Eubacteriales</taxon>
        <taxon>Clostridiaceae</taxon>
        <taxon>Clostridium</taxon>
    </lineage>
</organism>
<evidence type="ECO:0000256" key="1">
    <source>
        <dbReference type="ARBA" id="ARBA00008950"/>
    </source>
</evidence>
<dbReference type="PROSITE" id="PS01269">
    <property type="entry name" value="UPF0025"/>
    <property type="match status" value="1"/>
</dbReference>
<dbReference type="InterPro" id="IPR000979">
    <property type="entry name" value="Phosphodiesterase_MJ0936/Vps29"/>
</dbReference>
<evidence type="ECO:0000256" key="4">
    <source>
        <dbReference type="RuleBase" id="RU362039"/>
    </source>
</evidence>
<comment type="cofactor">
    <cofactor evidence="4">
        <name>a divalent metal cation</name>
        <dbReference type="ChEBI" id="CHEBI:60240"/>
    </cofactor>
</comment>
<proteinExistence type="inferred from homology"/>
<dbReference type="EMBL" id="JBGFFE010000016">
    <property type="protein sequence ID" value="MEY8764123.1"/>
    <property type="molecule type" value="Genomic_DNA"/>
</dbReference>
<dbReference type="Pfam" id="PF12850">
    <property type="entry name" value="Metallophos_2"/>
    <property type="match status" value="1"/>
</dbReference>
<dbReference type="RefSeq" id="WP_294180230.1">
    <property type="nucleotide sequence ID" value="NZ_JBGFFE010000016.1"/>
</dbReference>
<comment type="similarity">
    <text evidence="1 4">Belongs to the metallophosphoesterase superfamily. YfcE family.</text>
</comment>
<sequence>MQIGVISDTHRDRKFVDRVKNVFFDMDVIIHLGDNVQDVLRIERFFKKPVINVKGNCDFSVGVPSERVEIMEGKKFFITHGHRYDVKYELTKLKYKALEEEADVVLFGHTHISTIIHEGGIWFVNPGSPSVPRDGFNSVAVISLENGIITPEIKRV</sequence>
<dbReference type="SUPFAM" id="SSF56300">
    <property type="entry name" value="Metallo-dependent phosphatases"/>
    <property type="match status" value="1"/>
</dbReference>